<evidence type="ECO:0000313" key="1">
    <source>
        <dbReference type="EMBL" id="MBD0383888.1"/>
    </source>
</evidence>
<proteinExistence type="predicted"/>
<sequence>MKFPILAWIAKSFAAGDFPDNLDIDVSNAMKITFNYTSGYQATGFGIFEPQFSK</sequence>
<evidence type="ECO:0000313" key="2">
    <source>
        <dbReference type="Proteomes" id="UP000650466"/>
    </source>
</evidence>
<organism evidence="1 2">
    <name type="scientific">Paenibacillus sedimenti</name>
    <dbReference type="NCBI Taxonomy" id="2770274"/>
    <lineage>
        <taxon>Bacteria</taxon>
        <taxon>Bacillati</taxon>
        <taxon>Bacillota</taxon>
        <taxon>Bacilli</taxon>
        <taxon>Bacillales</taxon>
        <taxon>Paenibacillaceae</taxon>
        <taxon>Paenibacillus</taxon>
    </lineage>
</organism>
<keyword evidence="2" id="KW-1185">Reference proteome</keyword>
<dbReference type="EMBL" id="JACVVD010000013">
    <property type="protein sequence ID" value="MBD0383888.1"/>
    <property type="molecule type" value="Genomic_DNA"/>
</dbReference>
<dbReference type="Proteomes" id="UP000650466">
    <property type="component" value="Unassembled WGS sequence"/>
</dbReference>
<reference evidence="1" key="1">
    <citation type="submission" date="2020-09" db="EMBL/GenBank/DDBJ databases">
        <title>Draft Genome Sequence of Paenibacillus sp. WST5.</title>
        <authorList>
            <person name="Bao Z."/>
        </authorList>
    </citation>
    <scope>NUCLEOTIDE SEQUENCE</scope>
    <source>
        <strain evidence="1">WST5</strain>
    </source>
</reference>
<protein>
    <submittedName>
        <fullName evidence="1">Uncharacterized protein</fullName>
    </submittedName>
</protein>
<gene>
    <name evidence="1" type="ORF">ICC18_27820</name>
</gene>
<accession>A0A926KX75</accession>
<name>A0A926KX75_9BACL</name>
<dbReference type="AlphaFoldDB" id="A0A926KX75"/>
<comment type="caution">
    <text evidence="1">The sequence shown here is derived from an EMBL/GenBank/DDBJ whole genome shotgun (WGS) entry which is preliminary data.</text>
</comment>